<sequence length="222" mass="23933">MRLAADITTDAAWTSSNRGGQRFEGRVDRSQSVDVQRTYGKAVRDFPHCFFSGSTSEWWLLLSGGYSPRARNVTDRRPLHIPPPLPTRTPHQDGAFAEAVSGTGVAAVLPVVLLTVPAAFSALATFFSHITVKDIRQESGRTLNNAGELLPQSVAAMLTALGPLGEHDVFMDVGAGIGNVLAQVALTTKVGRCLGIEVRNELCSIAEKHLRRHAAAQWVHIS</sequence>
<dbReference type="SUPFAM" id="SSF53335">
    <property type="entry name" value="S-adenosyl-L-methionine-dependent methyltransferases"/>
    <property type="match status" value="1"/>
</dbReference>
<evidence type="ECO:0000313" key="13">
    <source>
        <dbReference type="EMBL" id="GMF55140.1"/>
    </source>
</evidence>
<evidence type="ECO:0000256" key="6">
    <source>
        <dbReference type="ARBA" id="ARBA00022691"/>
    </source>
</evidence>
<feature type="domain" description="DOT1" evidence="12">
    <location>
        <begin position="144"/>
        <end position="211"/>
    </location>
</feature>
<evidence type="ECO:0000256" key="7">
    <source>
        <dbReference type="ARBA" id="ARBA00022853"/>
    </source>
</evidence>
<dbReference type="InterPro" id="IPR025789">
    <property type="entry name" value="DOT1_dom"/>
</dbReference>
<evidence type="ECO:0000256" key="3">
    <source>
        <dbReference type="ARBA" id="ARBA00020987"/>
    </source>
</evidence>
<keyword evidence="4" id="KW-0489">Methyltransferase</keyword>
<evidence type="ECO:0000256" key="9">
    <source>
        <dbReference type="ARBA" id="ARBA00029821"/>
    </source>
</evidence>
<dbReference type="Gene3D" id="3.40.50.150">
    <property type="entry name" value="Vaccinia Virus protein VP39"/>
    <property type="match status" value="1"/>
</dbReference>
<keyword evidence="14" id="KW-1185">Reference proteome</keyword>
<evidence type="ECO:0000256" key="8">
    <source>
        <dbReference type="ARBA" id="ARBA00023242"/>
    </source>
</evidence>
<dbReference type="InterPro" id="IPR029063">
    <property type="entry name" value="SAM-dependent_MTases_sf"/>
</dbReference>
<comment type="subcellular location">
    <subcellularLocation>
        <location evidence="1">Nucleus</location>
    </subcellularLocation>
</comment>
<evidence type="ECO:0000259" key="12">
    <source>
        <dbReference type="Pfam" id="PF08123"/>
    </source>
</evidence>
<name>A0A9W6Y730_9STRA</name>
<protein>
    <recommendedName>
        <fullName evidence="3">Histone-lysine N-methyltransferase, H3 lysine-79 specific</fullName>
        <ecNumber evidence="2">2.1.1.360</ecNumber>
    </recommendedName>
    <alternativeName>
        <fullName evidence="9">Histone H3-K79 methyltransferase</fullName>
    </alternativeName>
</protein>
<comment type="caution">
    <text evidence="13">The sequence shown here is derived from an EMBL/GenBank/DDBJ whole genome shotgun (WGS) entry which is preliminary data.</text>
</comment>
<evidence type="ECO:0000256" key="5">
    <source>
        <dbReference type="ARBA" id="ARBA00022679"/>
    </source>
</evidence>
<dbReference type="GO" id="GO:0000077">
    <property type="term" value="P:DNA damage checkpoint signaling"/>
    <property type="evidence" value="ECO:0007669"/>
    <property type="project" value="TreeGrafter"/>
</dbReference>
<dbReference type="GO" id="GO:0032259">
    <property type="term" value="P:methylation"/>
    <property type="evidence" value="ECO:0007669"/>
    <property type="project" value="UniProtKB-KW"/>
</dbReference>
<dbReference type="AlphaFoldDB" id="A0A9W6Y730"/>
<dbReference type="GO" id="GO:0005634">
    <property type="term" value="C:nucleus"/>
    <property type="evidence" value="ECO:0007669"/>
    <property type="project" value="UniProtKB-SubCell"/>
</dbReference>
<gene>
    <name evidence="13" type="ORF">Pfra01_002315100</name>
</gene>
<organism evidence="13 14">
    <name type="scientific">Phytophthora fragariaefolia</name>
    <dbReference type="NCBI Taxonomy" id="1490495"/>
    <lineage>
        <taxon>Eukaryota</taxon>
        <taxon>Sar</taxon>
        <taxon>Stramenopiles</taxon>
        <taxon>Oomycota</taxon>
        <taxon>Peronosporomycetes</taxon>
        <taxon>Peronosporales</taxon>
        <taxon>Peronosporaceae</taxon>
        <taxon>Phytophthora</taxon>
    </lineage>
</organism>
<dbReference type="OrthoDB" id="127779at2759"/>
<dbReference type="PANTHER" id="PTHR21451:SF0">
    <property type="entry name" value="HISTONE-LYSINE N-METHYLTRANSFERASE, H3 LYSINE-79 SPECIFIC"/>
    <property type="match status" value="1"/>
</dbReference>
<comment type="catalytic activity">
    <reaction evidence="10">
        <text>L-lysyl(79)-[histone H3] + 3 S-adenosyl-L-methionine = N(6),N(6),N(6)-trimethyl-L-lysyl(79)-[histone H3] + 3 S-adenosyl-L-homocysteine + 3 H(+)</text>
        <dbReference type="Rhea" id="RHEA:60328"/>
        <dbReference type="Rhea" id="RHEA-COMP:15549"/>
        <dbReference type="Rhea" id="RHEA-COMP:15552"/>
        <dbReference type="ChEBI" id="CHEBI:15378"/>
        <dbReference type="ChEBI" id="CHEBI:29969"/>
        <dbReference type="ChEBI" id="CHEBI:57856"/>
        <dbReference type="ChEBI" id="CHEBI:59789"/>
        <dbReference type="ChEBI" id="CHEBI:61961"/>
        <dbReference type="EC" id="2.1.1.360"/>
    </reaction>
</comment>
<evidence type="ECO:0000256" key="11">
    <source>
        <dbReference type="SAM" id="MobiDB-lite"/>
    </source>
</evidence>
<evidence type="ECO:0000313" key="14">
    <source>
        <dbReference type="Proteomes" id="UP001165121"/>
    </source>
</evidence>
<keyword evidence="5" id="KW-0808">Transferase</keyword>
<evidence type="ECO:0000256" key="10">
    <source>
        <dbReference type="ARBA" id="ARBA00047770"/>
    </source>
</evidence>
<keyword evidence="6" id="KW-0949">S-adenosyl-L-methionine</keyword>
<evidence type="ECO:0000256" key="1">
    <source>
        <dbReference type="ARBA" id="ARBA00004123"/>
    </source>
</evidence>
<evidence type="ECO:0000256" key="4">
    <source>
        <dbReference type="ARBA" id="ARBA00022603"/>
    </source>
</evidence>
<dbReference type="Proteomes" id="UP001165121">
    <property type="component" value="Unassembled WGS sequence"/>
</dbReference>
<dbReference type="InterPro" id="IPR030445">
    <property type="entry name" value="H3-K79_meTrfase"/>
</dbReference>
<proteinExistence type="predicted"/>
<dbReference type="GO" id="GO:0140956">
    <property type="term" value="F:histone H3K79 trimethyltransferase activity"/>
    <property type="evidence" value="ECO:0007669"/>
    <property type="project" value="UniProtKB-EC"/>
</dbReference>
<feature type="region of interest" description="Disordered" evidence="11">
    <location>
        <begin position="1"/>
        <end position="27"/>
    </location>
</feature>
<dbReference type="EC" id="2.1.1.360" evidence="2"/>
<keyword evidence="8" id="KW-0539">Nucleus</keyword>
<reference evidence="13" key="1">
    <citation type="submission" date="2023-04" db="EMBL/GenBank/DDBJ databases">
        <title>Phytophthora fragariaefolia NBRC 109709.</title>
        <authorList>
            <person name="Ichikawa N."/>
            <person name="Sato H."/>
            <person name="Tonouchi N."/>
        </authorList>
    </citation>
    <scope>NUCLEOTIDE SEQUENCE</scope>
    <source>
        <strain evidence="13">NBRC 109709</strain>
    </source>
</reference>
<keyword evidence="7" id="KW-0156">Chromatin regulator</keyword>
<dbReference type="EMBL" id="BSXT01003662">
    <property type="protein sequence ID" value="GMF55140.1"/>
    <property type="molecule type" value="Genomic_DNA"/>
</dbReference>
<dbReference type="Pfam" id="PF08123">
    <property type="entry name" value="DOT1"/>
    <property type="match status" value="1"/>
</dbReference>
<dbReference type="GO" id="GO:0006281">
    <property type="term" value="P:DNA repair"/>
    <property type="evidence" value="ECO:0007669"/>
    <property type="project" value="TreeGrafter"/>
</dbReference>
<dbReference type="PANTHER" id="PTHR21451">
    <property type="entry name" value="HISTONE H3 METHYLTRANSFERASE"/>
    <property type="match status" value="1"/>
</dbReference>
<evidence type="ECO:0000256" key="2">
    <source>
        <dbReference type="ARBA" id="ARBA00012190"/>
    </source>
</evidence>
<accession>A0A9W6Y730</accession>